<dbReference type="Pfam" id="PF22926">
    <property type="entry name" value="C1-like_CT"/>
    <property type="match status" value="1"/>
</dbReference>
<organism evidence="4 5">
    <name type="scientific">Camelina sativa</name>
    <name type="common">False flax</name>
    <name type="synonym">Myagrum sativum</name>
    <dbReference type="NCBI Taxonomy" id="90675"/>
    <lineage>
        <taxon>Eukaryota</taxon>
        <taxon>Viridiplantae</taxon>
        <taxon>Streptophyta</taxon>
        <taxon>Embryophyta</taxon>
        <taxon>Tracheophyta</taxon>
        <taxon>Spermatophyta</taxon>
        <taxon>Magnoliopsida</taxon>
        <taxon>eudicotyledons</taxon>
        <taxon>Gunneridae</taxon>
        <taxon>Pentapetalae</taxon>
        <taxon>rosids</taxon>
        <taxon>malvids</taxon>
        <taxon>Brassicales</taxon>
        <taxon>Brassicaceae</taxon>
        <taxon>Camelineae</taxon>
        <taxon>Camelina</taxon>
    </lineage>
</organism>
<dbReference type="InterPro" id="IPR046349">
    <property type="entry name" value="C1-like_sf"/>
</dbReference>
<evidence type="ECO:0000259" key="2">
    <source>
        <dbReference type="Pfam" id="PF03107"/>
    </source>
</evidence>
<dbReference type="PANTHER" id="PTHR32410">
    <property type="entry name" value="CYSTEINE/HISTIDINE-RICH C1 DOMAIN FAMILY PROTEIN"/>
    <property type="match status" value="1"/>
</dbReference>
<name>A0ABM1QUI4_CAMSA</name>
<dbReference type="GeneID" id="104736597"/>
<feature type="domain" description="DC1" evidence="2">
    <location>
        <begin position="449"/>
        <end position="499"/>
    </location>
</feature>
<dbReference type="Pfam" id="PF03107">
    <property type="entry name" value="C1_2"/>
    <property type="match status" value="4"/>
</dbReference>
<evidence type="ECO:0000313" key="5">
    <source>
        <dbReference type="RefSeq" id="XP_019090422.1"/>
    </source>
</evidence>
<evidence type="ECO:0000259" key="3">
    <source>
        <dbReference type="Pfam" id="PF22926"/>
    </source>
</evidence>
<keyword evidence="1" id="KW-0677">Repeat</keyword>
<dbReference type="InterPro" id="IPR054483">
    <property type="entry name" value="DC1-like_CT"/>
</dbReference>
<evidence type="ECO:0000313" key="4">
    <source>
        <dbReference type="Proteomes" id="UP000694864"/>
    </source>
</evidence>
<dbReference type="InterPro" id="IPR053192">
    <property type="entry name" value="Vacuole_Formation_Reg"/>
</dbReference>
<reference evidence="4" key="1">
    <citation type="journal article" date="2014" name="Nat. Commun.">
        <title>The emerging biofuel crop Camelina sativa retains a highly undifferentiated hexaploid genome structure.</title>
        <authorList>
            <person name="Kagale S."/>
            <person name="Koh C."/>
            <person name="Nixon J."/>
            <person name="Bollina V."/>
            <person name="Clarke W.E."/>
            <person name="Tuteja R."/>
            <person name="Spillane C."/>
            <person name="Robinson S.J."/>
            <person name="Links M.G."/>
            <person name="Clarke C."/>
            <person name="Higgins E.E."/>
            <person name="Huebert T."/>
            <person name="Sharpe A.G."/>
            <person name="Parkin I.A."/>
        </authorList>
    </citation>
    <scope>NUCLEOTIDE SEQUENCE [LARGE SCALE GENOMIC DNA]</scope>
    <source>
        <strain evidence="4">cv. DH55</strain>
    </source>
</reference>
<keyword evidence="4" id="KW-1185">Reference proteome</keyword>
<dbReference type="Proteomes" id="UP000694864">
    <property type="component" value="Chromosome 13"/>
</dbReference>
<gene>
    <name evidence="5" type="primary">LOC104736597</name>
</gene>
<feature type="domain" description="DC1" evidence="2">
    <location>
        <begin position="630"/>
        <end position="682"/>
    </location>
</feature>
<evidence type="ECO:0000256" key="1">
    <source>
        <dbReference type="ARBA" id="ARBA00022737"/>
    </source>
</evidence>
<sequence length="751" mass="85064">MMDSESSMYSISSELSMFSEWYLWDVISLMKDALDGDEDEESEKKSKFISVMIRIIYVVRSMDLDSAEPDSKLISLIKQTIAVGKSIPDSEEPESQLVSLVTRSIPLISSTASEPELTSLVDQMYSCLKSVGLLEKKAAEDSKLSSLILQIISLPQFTSSPELGPTDLLLITISEIKSVLTSPPGDEDEESEKKSKFVLLIIEVISLVSSMDFDSAEPDSKLISLIKQTISVGKSIPDSEPESQLVSLVARSIPLIGSTESETELTSLVGQLYSYFQSEGFKTDSELSSLVLQFISFSRFEPDLPESQLLPLIKKLMSFTVYDSASILSRKMMSNLVSTTIQIITLLNFTNFNLDSLQKQEPELTPLISQAISLFNSMDFDSQPEPLRKIDNDYGGYSCVKDGCSSSAHSKCATQSNVWDGIELEGVLEEIEEQLEPFVTISDGVIQHFSHQHHHLRLDENTDREYDEDKLCQACVMPIYFGNLYSCMQCECFLHETCANLSRKLNHPIHPHLLTLMRRYEGVMGNKKNNCSACPWECKTGSLYECGEEECSFRLHVQCATVSEPLDHGSHMHPLFLTSKPGERRICSVCKETESRRSFPSTDETFNCIECDFVLCFKCATLPQKVRYKYDKHMLTLSYGEETTQTSTMMSWCEVCEQAINHKERFYMCDEYCCVTLHVECMLGRDLYMKPGSSWNNDSAVRMIHLLPNNHHMSRPICFVCKKRCLHKLVFFMDPEIVFCSTLCYHEMLNF</sequence>
<proteinExistence type="predicted"/>
<dbReference type="PANTHER" id="PTHR32410:SF153">
    <property type="entry name" value="CHP-RICH ZINC FINGER PROTEIN-LIKE-RELATED"/>
    <property type="match status" value="1"/>
</dbReference>
<protein>
    <submittedName>
        <fullName evidence="5">Uncharacterized protein LOC104736597</fullName>
    </submittedName>
</protein>
<feature type="domain" description="DC1-like C-terminal" evidence="3">
    <location>
        <begin position="705"/>
        <end position="745"/>
    </location>
</feature>
<feature type="domain" description="DC1" evidence="2">
    <location>
        <begin position="508"/>
        <end position="560"/>
    </location>
</feature>
<reference evidence="5" key="2">
    <citation type="submission" date="2025-08" db="UniProtKB">
        <authorList>
            <consortium name="RefSeq"/>
        </authorList>
    </citation>
    <scope>IDENTIFICATION</scope>
    <source>
        <tissue evidence="5">Leaf</tissue>
    </source>
</reference>
<dbReference type="InterPro" id="IPR004146">
    <property type="entry name" value="DC1"/>
</dbReference>
<feature type="domain" description="DC1" evidence="2">
    <location>
        <begin position="570"/>
        <end position="620"/>
    </location>
</feature>
<dbReference type="RefSeq" id="XP_019090422.1">
    <property type="nucleotide sequence ID" value="XM_019234877.1"/>
</dbReference>
<dbReference type="SUPFAM" id="SSF57889">
    <property type="entry name" value="Cysteine-rich domain"/>
    <property type="match status" value="3"/>
</dbReference>
<accession>A0ABM1QUI4</accession>